<dbReference type="SUPFAM" id="SSF50475">
    <property type="entry name" value="FMN-binding split barrel"/>
    <property type="match status" value="1"/>
</dbReference>
<evidence type="ECO:0000313" key="4">
    <source>
        <dbReference type="Proteomes" id="UP000189580"/>
    </source>
</evidence>
<feature type="domain" description="Flavin reductase like" evidence="2">
    <location>
        <begin position="79"/>
        <end position="239"/>
    </location>
</feature>
<keyword evidence="1" id="KW-0560">Oxidoreductase</keyword>
<proteinExistence type="predicted"/>
<dbReference type="SMART" id="SM00903">
    <property type="entry name" value="Flavin_Reduct"/>
    <property type="match status" value="1"/>
</dbReference>
<evidence type="ECO:0000259" key="2">
    <source>
        <dbReference type="SMART" id="SM00903"/>
    </source>
</evidence>
<dbReference type="InterPro" id="IPR002563">
    <property type="entry name" value="Flavin_Rdtase-like_dom"/>
</dbReference>
<dbReference type="RefSeq" id="XP_018733853.1">
    <property type="nucleotide sequence ID" value="XM_018881244.1"/>
</dbReference>
<protein>
    <recommendedName>
        <fullName evidence="2">Flavin reductase like domain-containing protein</fullName>
    </recommendedName>
</protein>
<dbReference type="PANTHER" id="PTHR30466">
    <property type="entry name" value="FLAVIN REDUCTASE"/>
    <property type="match status" value="1"/>
</dbReference>
<dbReference type="InterPro" id="IPR012349">
    <property type="entry name" value="Split_barrel_FMN-bd"/>
</dbReference>
<dbReference type="PANTHER" id="PTHR30466:SF1">
    <property type="entry name" value="FMN REDUCTASE (NADH) RUTF"/>
    <property type="match status" value="1"/>
</dbReference>
<organism evidence="3 4">
    <name type="scientific">Sugiyamaella lignohabitans</name>
    <dbReference type="NCBI Taxonomy" id="796027"/>
    <lineage>
        <taxon>Eukaryota</taxon>
        <taxon>Fungi</taxon>
        <taxon>Dikarya</taxon>
        <taxon>Ascomycota</taxon>
        <taxon>Saccharomycotina</taxon>
        <taxon>Dipodascomycetes</taxon>
        <taxon>Dipodascales</taxon>
        <taxon>Trichomonascaceae</taxon>
        <taxon>Sugiyamaella</taxon>
    </lineage>
</organism>
<dbReference type="InterPro" id="IPR050268">
    <property type="entry name" value="NADH-dep_flavin_reductase"/>
</dbReference>
<dbReference type="GeneID" id="30036289"/>
<evidence type="ECO:0000313" key="3">
    <source>
        <dbReference type="EMBL" id="ANB11376.1"/>
    </source>
</evidence>
<dbReference type="AlphaFoldDB" id="A0A167C923"/>
<name>A0A167C923_9ASCO</name>
<dbReference type="Pfam" id="PF01613">
    <property type="entry name" value="Flavin_Reduct"/>
    <property type="match status" value="1"/>
</dbReference>
<evidence type="ECO:0000256" key="1">
    <source>
        <dbReference type="ARBA" id="ARBA00023002"/>
    </source>
</evidence>
<dbReference type="KEGG" id="slb:AWJ20_4185"/>
<dbReference type="GO" id="GO:0010181">
    <property type="term" value="F:FMN binding"/>
    <property type="evidence" value="ECO:0007669"/>
    <property type="project" value="InterPro"/>
</dbReference>
<dbReference type="EMBL" id="CP014500">
    <property type="protein sequence ID" value="ANB11376.1"/>
    <property type="molecule type" value="Genomic_DNA"/>
</dbReference>
<reference evidence="3 4" key="1">
    <citation type="submission" date="2016-02" db="EMBL/GenBank/DDBJ databases">
        <title>Complete genome sequence and transcriptome regulation of the pentose utilising yeast Sugiyamaella lignohabitans.</title>
        <authorList>
            <person name="Bellasio M."/>
            <person name="Peymann A."/>
            <person name="Valli M."/>
            <person name="Sipitzky M."/>
            <person name="Graf A."/>
            <person name="Sauer M."/>
            <person name="Marx H."/>
            <person name="Mattanovich D."/>
        </authorList>
    </citation>
    <scope>NUCLEOTIDE SEQUENCE [LARGE SCALE GENOMIC DNA]</scope>
    <source>
        <strain evidence="3 4">CBS 10342</strain>
    </source>
</reference>
<dbReference type="OrthoDB" id="2015405at2759"/>
<gene>
    <name evidence="3" type="ORF">AWJ20_4185</name>
</gene>
<keyword evidence="4" id="KW-1185">Reference proteome</keyword>
<dbReference type="GO" id="GO:0042602">
    <property type="term" value="F:riboflavin reductase (NADPH) activity"/>
    <property type="evidence" value="ECO:0007669"/>
    <property type="project" value="TreeGrafter"/>
</dbReference>
<dbReference type="Gene3D" id="2.30.110.10">
    <property type="entry name" value="Electron Transport, Fmn-binding Protein, Chain A"/>
    <property type="match status" value="1"/>
</dbReference>
<accession>A0A167C923</accession>
<sequence length="246" mass="26725">MALVFSTRCSTAARLWTCATGNRALQYELSRSIGAHPTNMRRRARYNSTTATSAERASSRTCADISVASSLTTMYKTAMSGVAAPAMVITTNHTNAKTQRPEPRGLTVSSVTSVSIKPLPTISFNIQVPSRTSEVLHDSNHFAVNILPASPESAEICRIFSGRLGPEVNPFEIERPMLTVGHDGIPVVACAISVLYCTAVKVVTVQDHEIWIARVNQVESNQHNSSGGNLLYQNHKFHTLGSEIEE</sequence>
<dbReference type="Proteomes" id="UP000189580">
    <property type="component" value="Chromosome c"/>
</dbReference>